<reference evidence="1 2" key="1">
    <citation type="submission" date="2015-08" db="EMBL/GenBank/DDBJ databases">
        <authorList>
            <person name="Babu N.S."/>
            <person name="Beckwith C.J."/>
            <person name="Beseler K.G."/>
            <person name="Brison A."/>
            <person name="Carone J.V."/>
            <person name="Caskin T.P."/>
            <person name="Diamond M."/>
            <person name="Durham M.E."/>
            <person name="Foxe J.M."/>
            <person name="Go M."/>
            <person name="Henderson B.A."/>
            <person name="Jones I.B."/>
            <person name="McGettigan J.A."/>
            <person name="Micheletti S.J."/>
            <person name="Nasrallah M.E."/>
            <person name="Ortiz D."/>
            <person name="Piller C.R."/>
            <person name="Privatt S.R."/>
            <person name="Schneider S.L."/>
            <person name="Sharp S."/>
            <person name="Smith T.C."/>
            <person name="Stanton J.D."/>
            <person name="Ullery H.E."/>
            <person name="Wilson R.J."/>
            <person name="Serrano M.G."/>
            <person name="Buck G."/>
            <person name="Lee V."/>
            <person name="Wang Y."/>
            <person name="Carvalho R."/>
            <person name="Voegtly L."/>
            <person name="Shi R."/>
            <person name="Duckworth R."/>
            <person name="Johnson A."/>
            <person name="Loviza R."/>
            <person name="Walstead R."/>
            <person name="Shah Z."/>
            <person name="Kiflezghi M."/>
            <person name="Wade K."/>
            <person name="Ball S.L."/>
            <person name="Bradley K.W."/>
            <person name="Asai D.J."/>
            <person name="Bowman C.A."/>
            <person name="Russell D.A."/>
            <person name="Pope W.H."/>
            <person name="Jacobs-Sera D."/>
            <person name="Hendrix R.W."/>
            <person name="Hatfull G.F."/>
        </authorList>
    </citation>
    <scope>NUCLEOTIDE SEQUENCE [LARGE SCALE GENOMIC DNA]</scope>
    <source>
        <strain evidence="1 2">DSM 27648</strain>
    </source>
</reference>
<dbReference type="Proteomes" id="UP000064967">
    <property type="component" value="Chromosome"/>
</dbReference>
<dbReference type="EMBL" id="CP012333">
    <property type="protein sequence ID" value="AKV00142.1"/>
    <property type="molecule type" value="Genomic_DNA"/>
</dbReference>
<dbReference type="KEGG" id="llu:AKJ09_06805"/>
<evidence type="ECO:0000313" key="1">
    <source>
        <dbReference type="EMBL" id="AKV00142.1"/>
    </source>
</evidence>
<accession>A0A0K1Q3D0</accession>
<evidence type="ECO:0000313" key="2">
    <source>
        <dbReference type="Proteomes" id="UP000064967"/>
    </source>
</evidence>
<keyword evidence="2" id="KW-1185">Reference proteome</keyword>
<proteinExistence type="predicted"/>
<name>A0A0K1Q3D0_9BACT</name>
<organism evidence="1 2">
    <name type="scientific">Labilithrix luteola</name>
    <dbReference type="NCBI Taxonomy" id="1391654"/>
    <lineage>
        <taxon>Bacteria</taxon>
        <taxon>Pseudomonadati</taxon>
        <taxon>Myxococcota</taxon>
        <taxon>Polyangia</taxon>
        <taxon>Polyangiales</taxon>
        <taxon>Labilitrichaceae</taxon>
        <taxon>Labilithrix</taxon>
    </lineage>
</organism>
<gene>
    <name evidence="1" type="ORF">AKJ09_06805</name>
</gene>
<protein>
    <submittedName>
        <fullName evidence="1">Uncharacterized protein</fullName>
    </submittedName>
</protein>
<sequence>MFVDGPRGRSRDLRTADLTPYRGNMVWVAWRNNSDDQFIPVVNDIKVFCN</sequence>
<dbReference type="AlphaFoldDB" id="A0A0K1Q3D0"/>